<evidence type="ECO:0000256" key="4">
    <source>
        <dbReference type="ARBA" id="ARBA00013297"/>
    </source>
</evidence>
<dbReference type="InterPro" id="IPR004385">
    <property type="entry name" value="NDP_pyrophosphatase"/>
</dbReference>
<organism evidence="14">
    <name type="scientific">marine sediment metagenome</name>
    <dbReference type="NCBI Taxonomy" id="412755"/>
    <lineage>
        <taxon>unclassified sequences</taxon>
        <taxon>metagenomes</taxon>
        <taxon>ecological metagenomes</taxon>
    </lineage>
</organism>
<evidence type="ECO:0000256" key="2">
    <source>
        <dbReference type="ARBA" id="ARBA00007482"/>
    </source>
</evidence>
<dbReference type="InterPro" id="IPR015797">
    <property type="entry name" value="NUDIX_hydrolase-like_dom_sf"/>
</dbReference>
<dbReference type="GO" id="GO:0047631">
    <property type="term" value="F:ADP-ribose diphosphatase activity"/>
    <property type="evidence" value="ECO:0007669"/>
    <property type="project" value="UniProtKB-EC"/>
</dbReference>
<evidence type="ECO:0000313" key="14">
    <source>
        <dbReference type="EMBL" id="KKO01967.1"/>
    </source>
</evidence>
<evidence type="ECO:0000256" key="5">
    <source>
        <dbReference type="ARBA" id="ARBA00022723"/>
    </source>
</evidence>
<evidence type="ECO:0000259" key="13">
    <source>
        <dbReference type="PROSITE" id="PS51462"/>
    </source>
</evidence>
<keyword evidence="6" id="KW-0378">Hydrolase</keyword>
<evidence type="ECO:0000256" key="9">
    <source>
        <dbReference type="ARBA" id="ARBA00030162"/>
    </source>
</evidence>
<keyword evidence="7" id="KW-0460">Magnesium</keyword>
<dbReference type="InterPro" id="IPR020084">
    <property type="entry name" value="NUDIX_hydrolase_CS"/>
</dbReference>
<dbReference type="InterPro" id="IPR000086">
    <property type="entry name" value="NUDIX_hydrolase_dom"/>
</dbReference>
<gene>
    <name evidence="14" type="ORF">LCGC14_0113220</name>
</gene>
<dbReference type="GO" id="GO:0005829">
    <property type="term" value="C:cytosol"/>
    <property type="evidence" value="ECO:0007669"/>
    <property type="project" value="TreeGrafter"/>
</dbReference>
<comment type="caution">
    <text evidence="14">The sequence shown here is derived from an EMBL/GenBank/DDBJ whole genome shotgun (WGS) entry which is preliminary data.</text>
</comment>
<proteinExistence type="inferred from homology"/>
<dbReference type="EMBL" id="LAZR01000033">
    <property type="protein sequence ID" value="KKO01967.1"/>
    <property type="molecule type" value="Genomic_DNA"/>
</dbReference>
<comment type="catalytic activity">
    <reaction evidence="12">
        <text>ADP-D-ribose + H2O = D-ribose 5-phosphate + AMP + 2 H(+)</text>
        <dbReference type="Rhea" id="RHEA:10412"/>
        <dbReference type="ChEBI" id="CHEBI:15377"/>
        <dbReference type="ChEBI" id="CHEBI:15378"/>
        <dbReference type="ChEBI" id="CHEBI:57967"/>
        <dbReference type="ChEBI" id="CHEBI:78346"/>
        <dbReference type="ChEBI" id="CHEBI:456215"/>
        <dbReference type="EC" id="3.6.1.13"/>
    </reaction>
</comment>
<comment type="function">
    <text evidence="8">Acts on ADP-mannose and ADP-glucose as well as ADP-ribose. Prevents glycogen biosynthesis. The reaction catalyzed by this enzyme is a limiting step of the gluconeogenic process.</text>
</comment>
<evidence type="ECO:0000256" key="10">
    <source>
        <dbReference type="ARBA" id="ARBA00030308"/>
    </source>
</evidence>
<dbReference type="PANTHER" id="PTHR11839:SF5">
    <property type="entry name" value="ADP-RIBOSE PYROPHOSPHATASE"/>
    <property type="match status" value="1"/>
</dbReference>
<dbReference type="AlphaFoldDB" id="A0A0F9XR83"/>
<dbReference type="PROSITE" id="PS51462">
    <property type="entry name" value="NUDIX"/>
    <property type="match status" value="1"/>
</dbReference>
<evidence type="ECO:0000256" key="7">
    <source>
        <dbReference type="ARBA" id="ARBA00022842"/>
    </source>
</evidence>
<reference evidence="14" key="1">
    <citation type="journal article" date="2015" name="Nature">
        <title>Complex archaea that bridge the gap between prokaryotes and eukaryotes.</title>
        <authorList>
            <person name="Spang A."/>
            <person name="Saw J.H."/>
            <person name="Jorgensen S.L."/>
            <person name="Zaremba-Niedzwiedzka K."/>
            <person name="Martijn J."/>
            <person name="Lind A.E."/>
            <person name="van Eijk R."/>
            <person name="Schleper C."/>
            <person name="Guy L."/>
            <person name="Ettema T.J."/>
        </authorList>
    </citation>
    <scope>NUCLEOTIDE SEQUENCE</scope>
</reference>
<comment type="similarity">
    <text evidence="2">Belongs to the Nudix hydrolase family. NudF subfamily.</text>
</comment>
<name>A0A0F9XR83_9ZZZZ</name>
<evidence type="ECO:0000256" key="1">
    <source>
        <dbReference type="ARBA" id="ARBA00001946"/>
    </source>
</evidence>
<dbReference type="SUPFAM" id="SSF55811">
    <property type="entry name" value="Nudix"/>
    <property type="match status" value="1"/>
</dbReference>
<dbReference type="Gene3D" id="3.90.79.10">
    <property type="entry name" value="Nucleoside Triphosphate Pyrophosphohydrolase"/>
    <property type="match status" value="1"/>
</dbReference>
<keyword evidence="5" id="KW-0479">Metal-binding</keyword>
<evidence type="ECO:0000256" key="12">
    <source>
        <dbReference type="ARBA" id="ARBA00049546"/>
    </source>
</evidence>
<dbReference type="GO" id="GO:0019144">
    <property type="term" value="F:ADP-sugar diphosphatase activity"/>
    <property type="evidence" value="ECO:0007669"/>
    <property type="project" value="TreeGrafter"/>
</dbReference>
<dbReference type="Pfam" id="PF00293">
    <property type="entry name" value="NUDIX"/>
    <property type="match status" value="1"/>
</dbReference>
<dbReference type="PROSITE" id="PS00893">
    <property type="entry name" value="NUDIX_BOX"/>
    <property type="match status" value="1"/>
</dbReference>
<accession>A0A0F9XR83</accession>
<sequence>MTKNRKVTVNEVKRVYDGFFKIDEYSLRQEAEGRDFQFKRLNFERGHAAAVLLYDPERDAVLCVEEFRIGCFAAGMEGESSFSLGPIAGMIDEDEYPIDAAIREAREEAGVEISESDIIAEFTTLPSPGGSSETVTMLLATADLSGLENCVFGMDDEAEQTWRRVLPRAEVMQLVETQPMTGHLSALMMKLEILRLLDAVPAPSRTDTPLY</sequence>
<evidence type="ECO:0000256" key="11">
    <source>
        <dbReference type="ARBA" id="ARBA00033056"/>
    </source>
</evidence>
<comment type="cofactor">
    <cofactor evidence="1">
        <name>Mg(2+)</name>
        <dbReference type="ChEBI" id="CHEBI:18420"/>
    </cofactor>
</comment>
<protein>
    <recommendedName>
        <fullName evidence="4">ADP-ribose pyrophosphatase</fullName>
        <ecNumber evidence="3">3.6.1.13</ecNumber>
    </recommendedName>
    <alternativeName>
        <fullName evidence="9">ADP-ribose diphosphatase</fullName>
    </alternativeName>
    <alternativeName>
        <fullName evidence="11">ADP-ribose phosphohydrolase</fullName>
    </alternativeName>
    <alternativeName>
        <fullName evidence="10">Adenosine diphosphoribose pyrophosphatase</fullName>
    </alternativeName>
</protein>
<dbReference type="PANTHER" id="PTHR11839">
    <property type="entry name" value="UDP/ADP-SUGAR PYROPHOSPHATASE"/>
    <property type="match status" value="1"/>
</dbReference>
<evidence type="ECO:0000256" key="8">
    <source>
        <dbReference type="ARBA" id="ARBA00025164"/>
    </source>
</evidence>
<dbReference type="GO" id="GO:0006753">
    <property type="term" value="P:nucleoside phosphate metabolic process"/>
    <property type="evidence" value="ECO:0007669"/>
    <property type="project" value="TreeGrafter"/>
</dbReference>
<dbReference type="GO" id="GO:0019693">
    <property type="term" value="P:ribose phosphate metabolic process"/>
    <property type="evidence" value="ECO:0007669"/>
    <property type="project" value="TreeGrafter"/>
</dbReference>
<dbReference type="NCBIfam" id="TIGR00052">
    <property type="entry name" value="nudix-type nucleoside diphosphatase, YffH/AdpP family"/>
    <property type="match status" value="1"/>
</dbReference>
<dbReference type="GO" id="GO:0046872">
    <property type="term" value="F:metal ion binding"/>
    <property type="evidence" value="ECO:0007669"/>
    <property type="project" value="UniProtKB-KW"/>
</dbReference>
<dbReference type="EC" id="3.6.1.13" evidence="3"/>
<feature type="domain" description="Nudix hydrolase" evidence="13">
    <location>
        <begin position="44"/>
        <end position="190"/>
    </location>
</feature>
<evidence type="ECO:0000256" key="3">
    <source>
        <dbReference type="ARBA" id="ARBA00012453"/>
    </source>
</evidence>
<evidence type="ECO:0000256" key="6">
    <source>
        <dbReference type="ARBA" id="ARBA00022801"/>
    </source>
</evidence>